<gene>
    <name evidence="3" type="ORF">POL25_36665</name>
</gene>
<feature type="region of interest" description="Disordered" evidence="1">
    <location>
        <begin position="176"/>
        <end position="206"/>
    </location>
</feature>
<sequence length="316" mass="33673">MLSAAQESDPIAGIVADSARDIVRGMHAAAQGRGDFRFWRRSVAIFVGLTCLQPATLPAMFAVSPAENASTFDELFVQGDEQYSREEYLGAARSWAEAAKQLPTTDQENRGGLYDYIAEAYGRAASKGDERAVVEEAVKVLDNYVRAFGQLHPGASLGTKGKSAHAKLQERLAELAQAPEQKPSAEGPEPPPSQPTPAPAPPPKPWRGLAIGGGVVAAASLAMFGMFIGAYVRTQSLERQFVAGMCTRKQLVGDCQDIFDRGHRTEAVARTGLIAGPALLVASATMIGLALRRKSSNQVAPMLSGGSFGAIWQREF</sequence>
<comment type="caution">
    <text evidence="3">The sequence shown here is derived from an EMBL/GenBank/DDBJ whole genome shotgun (WGS) entry which is preliminary data.</text>
</comment>
<dbReference type="RefSeq" id="WP_272091009.1">
    <property type="nucleotide sequence ID" value="NZ_JAQNDL010000003.1"/>
</dbReference>
<dbReference type="Proteomes" id="UP001221686">
    <property type="component" value="Unassembled WGS sequence"/>
</dbReference>
<evidence type="ECO:0000313" key="4">
    <source>
        <dbReference type="Proteomes" id="UP001221686"/>
    </source>
</evidence>
<evidence type="ECO:0000256" key="1">
    <source>
        <dbReference type="SAM" id="MobiDB-lite"/>
    </source>
</evidence>
<keyword evidence="4" id="KW-1185">Reference proteome</keyword>
<name>A0ABT5EAP4_9BACT</name>
<evidence type="ECO:0000256" key="2">
    <source>
        <dbReference type="SAM" id="Phobius"/>
    </source>
</evidence>
<feature type="transmembrane region" description="Helical" evidence="2">
    <location>
        <begin position="273"/>
        <end position="291"/>
    </location>
</feature>
<organism evidence="3 4">
    <name type="scientific">Nannocystis bainbridge</name>
    <dbReference type="NCBI Taxonomy" id="2995303"/>
    <lineage>
        <taxon>Bacteria</taxon>
        <taxon>Pseudomonadati</taxon>
        <taxon>Myxococcota</taxon>
        <taxon>Polyangia</taxon>
        <taxon>Nannocystales</taxon>
        <taxon>Nannocystaceae</taxon>
        <taxon>Nannocystis</taxon>
    </lineage>
</organism>
<feature type="compositionally biased region" description="Pro residues" evidence="1">
    <location>
        <begin position="188"/>
        <end position="205"/>
    </location>
</feature>
<accession>A0ABT5EAP4</accession>
<keyword evidence="2" id="KW-0472">Membrane</keyword>
<evidence type="ECO:0000313" key="3">
    <source>
        <dbReference type="EMBL" id="MDC0722480.1"/>
    </source>
</evidence>
<reference evidence="3 4" key="1">
    <citation type="submission" date="2022-11" db="EMBL/GenBank/DDBJ databases">
        <title>Minimal conservation of predation-associated metabolite biosynthetic gene clusters underscores biosynthetic potential of Myxococcota including descriptions for ten novel species: Archangium lansinium sp. nov., Myxococcus landrumus sp. nov., Nannocystis bai.</title>
        <authorList>
            <person name="Ahearne A."/>
            <person name="Stevens C."/>
            <person name="Dowd S."/>
        </authorList>
    </citation>
    <scope>NUCLEOTIDE SEQUENCE [LARGE SCALE GENOMIC DNA]</scope>
    <source>
        <strain evidence="3 4">BB15-2</strain>
    </source>
</reference>
<dbReference type="EMBL" id="JAQNDL010000003">
    <property type="protein sequence ID" value="MDC0722480.1"/>
    <property type="molecule type" value="Genomic_DNA"/>
</dbReference>
<keyword evidence="2" id="KW-0812">Transmembrane</keyword>
<proteinExistence type="predicted"/>
<protein>
    <submittedName>
        <fullName evidence="3">Uncharacterized protein</fullName>
    </submittedName>
</protein>
<keyword evidence="2" id="KW-1133">Transmembrane helix</keyword>
<feature type="transmembrane region" description="Helical" evidence="2">
    <location>
        <begin position="209"/>
        <end position="232"/>
    </location>
</feature>